<gene>
    <name evidence="2" type="ORF">UFOPK1747_00146</name>
</gene>
<name>A0A6J6EDN9_9ZZZZ</name>
<feature type="transmembrane region" description="Helical" evidence="1">
    <location>
        <begin position="49"/>
        <end position="67"/>
    </location>
</feature>
<accession>A0A6J6EDN9</accession>
<keyword evidence="1" id="KW-0472">Membrane</keyword>
<reference evidence="2" key="1">
    <citation type="submission" date="2020-05" db="EMBL/GenBank/DDBJ databases">
        <authorList>
            <person name="Chiriac C."/>
            <person name="Salcher M."/>
            <person name="Ghai R."/>
            <person name="Kavagutti S V."/>
        </authorList>
    </citation>
    <scope>NUCLEOTIDE SEQUENCE</scope>
</reference>
<dbReference type="EMBL" id="CAEZTV010000008">
    <property type="protein sequence ID" value="CAB4573986.1"/>
    <property type="molecule type" value="Genomic_DNA"/>
</dbReference>
<organism evidence="2">
    <name type="scientific">freshwater metagenome</name>
    <dbReference type="NCBI Taxonomy" id="449393"/>
    <lineage>
        <taxon>unclassified sequences</taxon>
        <taxon>metagenomes</taxon>
        <taxon>ecological metagenomes</taxon>
    </lineage>
</organism>
<proteinExistence type="predicted"/>
<dbReference type="AlphaFoldDB" id="A0A6J6EDN9"/>
<sequence length="128" mass="14457">MSFGINQGKDPLDFEDASQGKRFIAISIDWAIAWSTATLLTPNIIPENSFSTLLVFYIQVLLVTYFLQSSMGQFLVGVKVIDKNNYGRIGFKRTLIRTTLIILVLPAVFTKESEPYHNILTNSRAIRI</sequence>
<evidence type="ECO:0000313" key="2">
    <source>
        <dbReference type="EMBL" id="CAB4573986.1"/>
    </source>
</evidence>
<evidence type="ECO:0000256" key="1">
    <source>
        <dbReference type="SAM" id="Phobius"/>
    </source>
</evidence>
<keyword evidence="1" id="KW-1133">Transmembrane helix</keyword>
<keyword evidence="1" id="KW-0812">Transmembrane</keyword>
<protein>
    <submittedName>
        <fullName evidence="2">Unannotated protein</fullName>
    </submittedName>
</protein>